<dbReference type="RefSeq" id="XP_026278685.1">
    <property type="nucleotide sequence ID" value="XM_026422900.2"/>
</dbReference>
<proteinExistence type="predicted"/>
<dbReference type="KEGG" id="foc:113206693"/>
<evidence type="ECO:0000313" key="2">
    <source>
        <dbReference type="Proteomes" id="UP000504606"/>
    </source>
</evidence>
<evidence type="ECO:0000313" key="3">
    <source>
        <dbReference type="RefSeq" id="XP_026278685.1"/>
    </source>
</evidence>
<organism evidence="2 3">
    <name type="scientific">Frankliniella occidentalis</name>
    <name type="common">Western flower thrips</name>
    <name type="synonym">Euthrips occidentalis</name>
    <dbReference type="NCBI Taxonomy" id="133901"/>
    <lineage>
        <taxon>Eukaryota</taxon>
        <taxon>Metazoa</taxon>
        <taxon>Ecdysozoa</taxon>
        <taxon>Arthropoda</taxon>
        <taxon>Hexapoda</taxon>
        <taxon>Insecta</taxon>
        <taxon>Pterygota</taxon>
        <taxon>Neoptera</taxon>
        <taxon>Paraneoptera</taxon>
        <taxon>Thysanoptera</taxon>
        <taxon>Terebrantia</taxon>
        <taxon>Thripoidea</taxon>
        <taxon>Thripidae</taxon>
        <taxon>Frankliniella</taxon>
    </lineage>
</organism>
<gene>
    <name evidence="3" type="primary">LOC113206693</name>
</gene>
<protein>
    <submittedName>
        <fullName evidence="3">Uncharacterized protein LOC113206693</fullName>
    </submittedName>
</protein>
<accession>A0A6J1SH71</accession>
<evidence type="ECO:0000256" key="1">
    <source>
        <dbReference type="SAM" id="MobiDB-lite"/>
    </source>
</evidence>
<sequence length="271" mass="30120">MAAARSTTRKASATAGSSSAIRVSGEALPPGRRSAPQGLEPEKLDSWFEGVSQPSRRIQDLVRRKRERHDGLVRQLRQELFRERSAAESTVAFISANLRTELDKASLMVKLKGQEVAGLQQADARAFAEAVAAAGDVVQQLTEQRRRAVDAFYDLLLDVEGEHQKRAKGALKKYGAALASNGHLPPHRLQPVLDAERKEVSELHLRHVISFGDLRLCLNMHAERDCRRFREAVENTKRLASEQRQRGALTAIQSVLLMGVPHAVSYTQVHR</sequence>
<keyword evidence="2" id="KW-1185">Reference proteome</keyword>
<name>A0A6J1SH71_FRAOC</name>
<feature type="region of interest" description="Disordered" evidence="1">
    <location>
        <begin position="1"/>
        <end position="44"/>
    </location>
</feature>
<feature type="compositionally biased region" description="Low complexity" evidence="1">
    <location>
        <begin position="1"/>
        <end position="22"/>
    </location>
</feature>
<dbReference type="GeneID" id="113206693"/>
<dbReference type="AlphaFoldDB" id="A0A6J1SH71"/>
<dbReference type="Proteomes" id="UP000504606">
    <property type="component" value="Unplaced"/>
</dbReference>
<reference evidence="3" key="1">
    <citation type="submission" date="2025-08" db="UniProtKB">
        <authorList>
            <consortium name="RefSeq"/>
        </authorList>
    </citation>
    <scope>IDENTIFICATION</scope>
    <source>
        <tissue evidence="3">Whole organism</tissue>
    </source>
</reference>